<dbReference type="Proteomes" id="UP000198397">
    <property type="component" value="Unassembled WGS sequence"/>
</dbReference>
<feature type="region of interest" description="Disordered" evidence="1">
    <location>
        <begin position="125"/>
        <end position="335"/>
    </location>
</feature>
<dbReference type="OrthoDB" id="157576at2157"/>
<gene>
    <name evidence="3" type="ORF">SAMN06264855_10242</name>
</gene>
<dbReference type="Gene3D" id="1.20.58.1030">
    <property type="match status" value="1"/>
</dbReference>
<feature type="domain" description="Gins51 C-terminal" evidence="2">
    <location>
        <begin position="334"/>
        <end position="379"/>
    </location>
</feature>
<proteinExistence type="predicted"/>
<organism evidence="3 4">
    <name type="scientific">Halorubrum vacuolatum</name>
    <name type="common">Natronobacterium vacuolatum</name>
    <dbReference type="NCBI Taxonomy" id="63740"/>
    <lineage>
        <taxon>Archaea</taxon>
        <taxon>Methanobacteriati</taxon>
        <taxon>Methanobacteriota</taxon>
        <taxon>Stenosarchaea group</taxon>
        <taxon>Halobacteria</taxon>
        <taxon>Halobacteriales</taxon>
        <taxon>Haloferacaceae</taxon>
        <taxon>Halorubrum</taxon>
    </lineage>
</organism>
<evidence type="ECO:0000259" key="2">
    <source>
        <dbReference type="Pfam" id="PF22090"/>
    </source>
</evidence>
<dbReference type="Gene3D" id="3.40.5.50">
    <property type="match status" value="1"/>
</dbReference>
<dbReference type="Pfam" id="PF22090">
    <property type="entry name" value="Gins51_C"/>
    <property type="match status" value="1"/>
</dbReference>
<dbReference type="RefSeq" id="WP_089383507.1">
    <property type="nucleotide sequence ID" value="NZ_FZNQ01000002.1"/>
</dbReference>
<accession>A0A238V7R7</accession>
<sequence length="380" mass="40038">MNLDELRSVQAKERRKDSLQHLRDAFYDDVAAYLADLRAARDRRASEVDNPFSDDDVRRLSDEVGTAEEVAEALYERRVGKVVKLASFAAADMPVETEGMTSQERELFDDLVEHIVANKSTVLDALSGVTTPEQPGRGTPGESETDPTAEATDAQAPDPAFEPDGALAEAMGASTDTHDVAPEQSAESPAEPTVEPSVEEPARPTDSPITEPDPDAVADPDSNAIADRDPNAIADPDPNAVADRDPNAVGDPGPDHAAGEQADVSTRRGDGPVPVDPEPAPPGAVETDPTAETPPVSTDDDGSNASAATPRDSGEKDGPTPSVSTATADQDRTTVRITADVGEILGTDEREYHLTSEDVVSLPAANAEPLVKRDAAERID</sequence>
<evidence type="ECO:0000313" key="3">
    <source>
        <dbReference type="EMBL" id="SNR30258.1"/>
    </source>
</evidence>
<evidence type="ECO:0000313" key="4">
    <source>
        <dbReference type="Proteomes" id="UP000198397"/>
    </source>
</evidence>
<dbReference type="EMBL" id="FZNQ01000002">
    <property type="protein sequence ID" value="SNR30258.1"/>
    <property type="molecule type" value="Genomic_DNA"/>
</dbReference>
<protein>
    <submittedName>
        <fullName evidence="3">DNA replication factor GINS</fullName>
    </submittedName>
</protein>
<name>A0A238V7R7_HALVU</name>
<dbReference type="AlphaFoldDB" id="A0A238V7R7"/>
<dbReference type="InterPro" id="IPR054314">
    <property type="entry name" value="Gins51_C"/>
</dbReference>
<reference evidence="3 4" key="1">
    <citation type="submission" date="2017-06" db="EMBL/GenBank/DDBJ databases">
        <authorList>
            <person name="Kim H.J."/>
            <person name="Triplett B.A."/>
        </authorList>
    </citation>
    <scope>NUCLEOTIDE SEQUENCE [LARGE SCALE GENOMIC DNA]</scope>
    <source>
        <strain evidence="3 4">DSM 8800</strain>
    </source>
</reference>
<evidence type="ECO:0000256" key="1">
    <source>
        <dbReference type="SAM" id="MobiDB-lite"/>
    </source>
</evidence>
<keyword evidence="4" id="KW-1185">Reference proteome</keyword>
<dbReference type="CDD" id="cd11714">
    <property type="entry name" value="GINS_A_archaea"/>
    <property type="match status" value="1"/>
</dbReference>